<evidence type="ECO:0000256" key="1">
    <source>
        <dbReference type="SAM" id="MobiDB-lite"/>
    </source>
</evidence>
<feature type="transmembrane region" description="Helical" evidence="2">
    <location>
        <begin position="75"/>
        <end position="93"/>
    </location>
</feature>
<keyword evidence="2" id="KW-0812">Transmembrane</keyword>
<name>A0A8F3ADL3_ORYSI</name>
<protein>
    <submittedName>
        <fullName evidence="3">Uncharacterized protein</fullName>
    </submittedName>
</protein>
<keyword evidence="2" id="KW-1133">Transmembrane helix</keyword>
<organism evidence="3">
    <name type="scientific">Oryza sativa subsp. indica</name>
    <name type="common">Rice</name>
    <dbReference type="NCBI Taxonomy" id="39946"/>
    <lineage>
        <taxon>Eukaryota</taxon>
        <taxon>Viridiplantae</taxon>
        <taxon>Streptophyta</taxon>
        <taxon>Embryophyta</taxon>
        <taxon>Tracheophyta</taxon>
        <taxon>Spermatophyta</taxon>
        <taxon>Magnoliopsida</taxon>
        <taxon>Liliopsida</taxon>
        <taxon>Poales</taxon>
        <taxon>Poaceae</taxon>
        <taxon>BOP clade</taxon>
        <taxon>Oryzoideae</taxon>
        <taxon>Oryzeae</taxon>
        <taxon>Oryzinae</taxon>
        <taxon>Oryza</taxon>
        <taxon>Oryza sativa</taxon>
    </lineage>
</organism>
<evidence type="ECO:0000256" key="2">
    <source>
        <dbReference type="SAM" id="Phobius"/>
    </source>
</evidence>
<proteinExistence type="predicted"/>
<gene>
    <name evidence="3" type="ORF">Xa7_IRBB7.25</name>
</gene>
<feature type="compositionally biased region" description="Basic and acidic residues" evidence="1">
    <location>
        <begin position="1"/>
        <end position="14"/>
    </location>
</feature>
<feature type="transmembrane region" description="Helical" evidence="2">
    <location>
        <begin position="45"/>
        <end position="63"/>
    </location>
</feature>
<sequence length="113" mass="11654">MEKKADPERSRNHDGAAPAAGAGAEDGRFAPPAPPHQLELHDRRLRAAAFLMACGCSVVLYGTAVNPSAVNGEHILVGFLLLVAGAALAILTLGGAGRTADRLVAAVRAFFQI</sequence>
<accession>A0A8F3ADL3</accession>
<dbReference type="AlphaFoldDB" id="A0A8F3ADL3"/>
<keyword evidence="2" id="KW-0472">Membrane</keyword>
<evidence type="ECO:0000313" key="3">
    <source>
        <dbReference type="EMBL" id="QWW20818.1"/>
    </source>
</evidence>
<feature type="region of interest" description="Disordered" evidence="1">
    <location>
        <begin position="1"/>
        <end position="36"/>
    </location>
</feature>
<reference evidence="3" key="1">
    <citation type="journal article" date="2021" name="Rice">
        <title>Xa7, a Small Orphan Gene Harboring Promoter Trap for AvrXa7, Leads to the Durable Resistance to Xanthomonas oryzae Pv. oryzae.</title>
        <authorList>
            <person name="Wang C."/>
            <person name="Chen S."/>
            <person name="Feng A."/>
            <person name="Su J."/>
            <person name="Wang W."/>
            <person name="Feng J."/>
            <person name="Chen B."/>
            <person name="Zhang M."/>
            <person name="Yang J."/>
            <person name="Zeng L."/>
            <person name="Zhu X."/>
        </authorList>
    </citation>
    <scope>NUCLEOTIDE SEQUENCE</scope>
</reference>
<dbReference type="EMBL" id="MW427595">
    <property type="protein sequence ID" value="QWW20818.1"/>
    <property type="molecule type" value="Genomic_DNA"/>
</dbReference>